<dbReference type="HOGENOM" id="CLU_1360875_0_0_1"/>
<keyword evidence="2" id="KW-0812">Transmembrane</keyword>
<feature type="region of interest" description="Disordered" evidence="1">
    <location>
        <begin position="166"/>
        <end position="201"/>
    </location>
</feature>
<keyword evidence="2" id="KW-0472">Membrane</keyword>
<name>A0A0C3NP50_PHLG1</name>
<sequence length="201" mass="21909">MIPSYLSLTYTPTFSGDPALPSSTSAGLKDDVQEDSDHDENMKTILECVFIAAAVFTLVFALLIRLVCLRRAGRRPFRDFLKSVPSVEHTPSPLPSPTTTRTNYARHTIALPLSPHSSTAQMTYAQSSVPVLPIAAHTTDESGIEAMAQHLAGRSRRPLADRMDTLPLYDNKGVPPRYQDIARSPTPSDVSSSGHQPARNP</sequence>
<evidence type="ECO:0000256" key="2">
    <source>
        <dbReference type="SAM" id="Phobius"/>
    </source>
</evidence>
<evidence type="ECO:0000256" key="1">
    <source>
        <dbReference type="SAM" id="MobiDB-lite"/>
    </source>
</evidence>
<accession>A0A0C3NP50</accession>
<feature type="transmembrane region" description="Helical" evidence="2">
    <location>
        <begin position="44"/>
        <end position="68"/>
    </location>
</feature>
<dbReference type="AlphaFoldDB" id="A0A0C3NP50"/>
<reference evidence="3 4" key="1">
    <citation type="journal article" date="2014" name="PLoS Genet.">
        <title>Analysis of the Phlebiopsis gigantea genome, transcriptome and secretome provides insight into its pioneer colonization strategies of wood.</title>
        <authorList>
            <person name="Hori C."/>
            <person name="Ishida T."/>
            <person name="Igarashi K."/>
            <person name="Samejima M."/>
            <person name="Suzuki H."/>
            <person name="Master E."/>
            <person name="Ferreira P."/>
            <person name="Ruiz-Duenas F.J."/>
            <person name="Held B."/>
            <person name="Canessa P."/>
            <person name="Larrondo L.F."/>
            <person name="Schmoll M."/>
            <person name="Druzhinina I.S."/>
            <person name="Kubicek C.P."/>
            <person name="Gaskell J.A."/>
            <person name="Kersten P."/>
            <person name="St John F."/>
            <person name="Glasner J."/>
            <person name="Sabat G."/>
            <person name="Splinter BonDurant S."/>
            <person name="Syed K."/>
            <person name="Yadav J."/>
            <person name="Mgbeahuruike A.C."/>
            <person name="Kovalchuk A."/>
            <person name="Asiegbu F.O."/>
            <person name="Lackner G."/>
            <person name="Hoffmeister D."/>
            <person name="Rencoret J."/>
            <person name="Gutierrez A."/>
            <person name="Sun H."/>
            <person name="Lindquist E."/>
            <person name="Barry K."/>
            <person name="Riley R."/>
            <person name="Grigoriev I.V."/>
            <person name="Henrissat B."/>
            <person name="Kues U."/>
            <person name="Berka R.M."/>
            <person name="Martinez A.T."/>
            <person name="Covert S.F."/>
            <person name="Blanchette R.A."/>
            <person name="Cullen D."/>
        </authorList>
    </citation>
    <scope>NUCLEOTIDE SEQUENCE [LARGE SCALE GENOMIC DNA]</scope>
    <source>
        <strain evidence="3 4">11061_1 CR5-6</strain>
    </source>
</reference>
<organism evidence="3 4">
    <name type="scientific">Phlebiopsis gigantea (strain 11061_1 CR5-6)</name>
    <name type="common">White-rot fungus</name>
    <name type="synonym">Peniophora gigantea</name>
    <dbReference type="NCBI Taxonomy" id="745531"/>
    <lineage>
        <taxon>Eukaryota</taxon>
        <taxon>Fungi</taxon>
        <taxon>Dikarya</taxon>
        <taxon>Basidiomycota</taxon>
        <taxon>Agaricomycotina</taxon>
        <taxon>Agaricomycetes</taxon>
        <taxon>Polyporales</taxon>
        <taxon>Phanerochaetaceae</taxon>
        <taxon>Phlebiopsis</taxon>
    </lineage>
</organism>
<gene>
    <name evidence="3" type="ORF">PHLGIDRAFT_35723</name>
</gene>
<proteinExistence type="predicted"/>
<keyword evidence="4" id="KW-1185">Reference proteome</keyword>
<protein>
    <submittedName>
        <fullName evidence="3">Uncharacterized protein</fullName>
    </submittedName>
</protein>
<dbReference type="EMBL" id="KN840508">
    <property type="protein sequence ID" value="KIP06879.1"/>
    <property type="molecule type" value="Genomic_DNA"/>
</dbReference>
<evidence type="ECO:0000313" key="3">
    <source>
        <dbReference type="EMBL" id="KIP06879.1"/>
    </source>
</evidence>
<feature type="compositionally biased region" description="Polar residues" evidence="1">
    <location>
        <begin position="185"/>
        <end position="195"/>
    </location>
</feature>
<keyword evidence="2" id="KW-1133">Transmembrane helix</keyword>
<evidence type="ECO:0000313" key="4">
    <source>
        <dbReference type="Proteomes" id="UP000053257"/>
    </source>
</evidence>
<dbReference type="Proteomes" id="UP000053257">
    <property type="component" value="Unassembled WGS sequence"/>
</dbReference>